<gene>
    <name evidence="2" type="ORF">SAMN02910265_01358</name>
</gene>
<evidence type="ECO:0000256" key="1">
    <source>
        <dbReference type="SAM" id="Phobius"/>
    </source>
</evidence>
<evidence type="ECO:0000313" key="3">
    <source>
        <dbReference type="Proteomes" id="UP000183190"/>
    </source>
</evidence>
<protein>
    <submittedName>
        <fullName evidence="2">Uncharacterized protein</fullName>
    </submittedName>
</protein>
<keyword evidence="1" id="KW-0812">Transmembrane</keyword>
<keyword evidence="1" id="KW-0472">Membrane</keyword>
<dbReference type="AlphaFoldDB" id="A0A1H6J0D3"/>
<sequence length="173" mass="19400">MSSNYNSISLKKLYITAAAFTIFYIIISVIAYLTSGPVFNALLSDSIKDNHPDIGMSGKCKALLCALQIVWLPFLIYIFSCMGWAFSAKRCKRTLKVAPALWLIGFIIEHVMALFISHTSMAESHVSGRWLIQRTEYVTFFFSILLVGALVLICTAAALGIDEDRHVKHLKYK</sequence>
<organism evidence="2 3">
    <name type="scientific">Ruminococcus flavefaciens</name>
    <dbReference type="NCBI Taxonomy" id="1265"/>
    <lineage>
        <taxon>Bacteria</taxon>
        <taxon>Bacillati</taxon>
        <taxon>Bacillota</taxon>
        <taxon>Clostridia</taxon>
        <taxon>Eubacteriales</taxon>
        <taxon>Oscillospiraceae</taxon>
        <taxon>Ruminococcus</taxon>
    </lineage>
</organism>
<name>A0A1H6J0D3_RUMFL</name>
<feature type="transmembrane region" description="Helical" evidence="1">
    <location>
        <begin position="98"/>
        <end position="117"/>
    </location>
</feature>
<reference evidence="2 3" key="1">
    <citation type="submission" date="2016-10" db="EMBL/GenBank/DDBJ databases">
        <authorList>
            <person name="de Groot N.N."/>
        </authorList>
    </citation>
    <scope>NUCLEOTIDE SEQUENCE [LARGE SCALE GENOMIC DNA]</scope>
    <source>
        <strain evidence="2 3">YAD2003</strain>
    </source>
</reference>
<dbReference type="OrthoDB" id="1820427at2"/>
<proteinExistence type="predicted"/>
<feature type="transmembrane region" description="Helical" evidence="1">
    <location>
        <begin position="12"/>
        <end position="33"/>
    </location>
</feature>
<evidence type="ECO:0000313" key="2">
    <source>
        <dbReference type="EMBL" id="SEH55001.1"/>
    </source>
</evidence>
<dbReference type="Proteomes" id="UP000183190">
    <property type="component" value="Unassembled WGS sequence"/>
</dbReference>
<keyword evidence="1" id="KW-1133">Transmembrane helix</keyword>
<feature type="transmembrane region" description="Helical" evidence="1">
    <location>
        <begin position="137"/>
        <end position="161"/>
    </location>
</feature>
<dbReference type="EMBL" id="FNWV01000004">
    <property type="protein sequence ID" value="SEH55001.1"/>
    <property type="molecule type" value="Genomic_DNA"/>
</dbReference>
<dbReference type="RefSeq" id="WP_074715739.1">
    <property type="nucleotide sequence ID" value="NZ_FNWV01000004.1"/>
</dbReference>
<feature type="transmembrane region" description="Helical" evidence="1">
    <location>
        <begin position="66"/>
        <end position="86"/>
    </location>
</feature>
<accession>A0A1H6J0D3</accession>